<feature type="compositionally biased region" description="Basic and acidic residues" evidence="1">
    <location>
        <begin position="30"/>
        <end position="46"/>
    </location>
</feature>
<feature type="transmembrane region" description="Helical" evidence="2">
    <location>
        <begin position="69"/>
        <end position="90"/>
    </location>
</feature>
<name>A0A3M0H0U4_9CORY</name>
<dbReference type="EMBL" id="REGC01000003">
    <property type="protein sequence ID" value="RMB62978.1"/>
    <property type="molecule type" value="Genomic_DNA"/>
</dbReference>
<dbReference type="Proteomes" id="UP001518680">
    <property type="component" value="Unassembled WGS sequence"/>
</dbReference>
<evidence type="ECO:0000313" key="3">
    <source>
        <dbReference type="EMBL" id="MBM0243377.1"/>
    </source>
</evidence>
<dbReference type="Proteomes" id="UP000270649">
    <property type="component" value="Unassembled WGS sequence"/>
</dbReference>
<reference evidence="3 6" key="2">
    <citation type="submission" date="2021-01" db="EMBL/GenBank/DDBJ databases">
        <title>Complete genome sequences of Corynebacterium macginleyi strains isolated from infectious keratitis.</title>
        <authorList>
            <person name="Sagerfors S."/>
            <person name="Poehlein A."/>
            <person name="Soderquist B."/>
            <person name="Bruggemann H."/>
        </authorList>
    </citation>
    <scope>NUCLEOTIDE SEQUENCE [LARGE SCALE GENOMIC DNA]</scope>
    <source>
        <strain evidence="3 6">12T220</strain>
    </source>
</reference>
<evidence type="ECO:0000256" key="1">
    <source>
        <dbReference type="SAM" id="MobiDB-lite"/>
    </source>
</evidence>
<protein>
    <submittedName>
        <fullName evidence="4">Uncharacterized protein</fullName>
    </submittedName>
</protein>
<dbReference type="AlphaFoldDB" id="A0A3M0H0U4"/>
<keyword evidence="2" id="KW-1133">Transmembrane helix</keyword>
<reference evidence="4 5" key="1">
    <citation type="submission" date="2018-10" db="EMBL/GenBank/DDBJ databases">
        <title>Corynebacterium macginleyi genome sequencing and assembly of the type strain and two clinical samples.</title>
        <authorList>
            <person name="Bernier A.-M."/>
            <person name="Bernard K."/>
        </authorList>
    </citation>
    <scope>NUCLEOTIDE SEQUENCE [LARGE SCALE GENOMIC DNA]</scope>
    <source>
        <strain evidence="4 5">NML 120205</strain>
    </source>
</reference>
<evidence type="ECO:0000313" key="4">
    <source>
        <dbReference type="EMBL" id="RMB62978.1"/>
    </source>
</evidence>
<keyword evidence="6" id="KW-1185">Reference proteome</keyword>
<gene>
    <name evidence="4" type="ORF">D9543_02985</name>
    <name evidence="3" type="ORF">GWO63_003595</name>
</gene>
<dbReference type="OrthoDB" id="4425705at2"/>
<comment type="caution">
    <text evidence="4">The sequence shown here is derived from an EMBL/GenBank/DDBJ whole genome shotgun (WGS) entry which is preliminary data.</text>
</comment>
<sequence>MAEQHSEGADDNTAGGDVPSASADEIQPGDPREGLWDPEREREKRARSTPVVGTFQPVRRKRSLPKSRVSLALWFIIALVLIGALIGSLWP</sequence>
<evidence type="ECO:0000313" key="5">
    <source>
        <dbReference type="Proteomes" id="UP000270649"/>
    </source>
</evidence>
<keyword evidence="2" id="KW-0472">Membrane</keyword>
<accession>A0A3M0H0U4</accession>
<keyword evidence="2" id="KW-0812">Transmembrane</keyword>
<evidence type="ECO:0000256" key="2">
    <source>
        <dbReference type="SAM" id="Phobius"/>
    </source>
</evidence>
<feature type="region of interest" description="Disordered" evidence="1">
    <location>
        <begin position="1"/>
        <end position="51"/>
    </location>
</feature>
<evidence type="ECO:0000313" key="6">
    <source>
        <dbReference type="Proteomes" id="UP001518680"/>
    </source>
</evidence>
<proteinExistence type="predicted"/>
<dbReference type="GeneID" id="92745640"/>
<organism evidence="4 5">
    <name type="scientific">Corynebacterium macginleyi</name>
    <dbReference type="NCBI Taxonomy" id="38290"/>
    <lineage>
        <taxon>Bacteria</taxon>
        <taxon>Bacillati</taxon>
        <taxon>Actinomycetota</taxon>
        <taxon>Actinomycetes</taxon>
        <taxon>Mycobacteriales</taxon>
        <taxon>Corynebacteriaceae</taxon>
        <taxon>Corynebacterium</taxon>
    </lineage>
</organism>
<dbReference type="RefSeq" id="WP_121910416.1">
    <property type="nucleotide sequence ID" value="NZ_CP068291.1"/>
</dbReference>
<dbReference type="EMBL" id="JAACBX020000001">
    <property type="protein sequence ID" value="MBM0243377.1"/>
    <property type="molecule type" value="Genomic_DNA"/>
</dbReference>